<dbReference type="InterPro" id="IPR000387">
    <property type="entry name" value="Tyr_Pase_dom"/>
</dbReference>
<keyword evidence="8" id="KW-0498">Mitosis</keyword>
<dbReference type="SMART" id="SM00404">
    <property type="entry name" value="PTPc_motif"/>
    <property type="match status" value="1"/>
</dbReference>
<keyword evidence="18" id="KW-1185">Reference proteome</keyword>
<accession>A0A0G2GCR6</accession>
<keyword evidence="11" id="KW-0539">Nucleus</keyword>
<dbReference type="GO" id="GO:0051229">
    <property type="term" value="P:meiotic spindle disassembly"/>
    <property type="evidence" value="ECO:0007669"/>
    <property type="project" value="EnsemblFungi"/>
</dbReference>
<dbReference type="GO" id="GO:1902846">
    <property type="term" value="P:positive regulation of mitotic spindle elongation"/>
    <property type="evidence" value="ECO:0007669"/>
    <property type="project" value="EnsemblFungi"/>
</dbReference>
<dbReference type="GO" id="GO:2000786">
    <property type="term" value="P:positive regulation of autophagosome assembly"/>
    <property type="evidence" value="ECO:0007669"/>
    <property type="project" value="EnsemblFungi"/>
</dbReference>
<feature type="region of interest" description="Disordered" evidence="14">
    <location>
        <begin position="27"/>
        <end position="56"/>
    </location>
</feature>
<dbReference type="GO" id="GO:0070550">
    <property type="term" value="P:rDNA chromatin condensation"/>
    <property type="evidence" value="ECO:0007669"/>
    <property type="project" value="EnsemblFungi"/>
</dbReference>
<feature type="domain" description="Tyrosine specific protein phosphatases" evidence="16">
    <location>
        <begin position="311"/>
        <end position="376"/>
    </location>
</feature>
<dbReference type="GO" id="GO:0044878">
    <property type="term" value="P:mitotic cytokinesis checkpoint signaling"/>
    <property type="evidence" value="ECO:0007669"/>
    <property type="project" value="EnsemblFungi"/>
</dbReference>
<dbReference type="OrthoDB" id="5632at2759"/>
<dbReference type="GO" id="GO:0051301">
    <property type="term" value="P:cell division"/>
    <property type="evidence" value="ECO:0007669"/>
    <property type="project" value="UniProtKB-KW"/>
</dbReference>
<dbReference type="GO" id="GO:0005935">
    <property type="term" value="C:cellular bud neck"/>
    <property type="evidence" value="ECO:0007669"/>
    <property type="project" value="EnsemblFungi"/>
</dbReference>
<dbReference type="GO" id="GO:0071470">
    <property type="term" value="P:cellular response to osmotic stress"/>
    <property type="evidence" value="ECO:0007669"/>
    <property type="project" value="EnsemblFungi"/>
</dbReference>
<feature type="compositionally biased region" description="Low complexity" evidence="14">
    <location>
        <begin position="636"/>
        <end position="653"/>
    </location>
</feature>
<dbReference type="CDD" id="cd17657">
    <property type="entry name" value="CDC14_N"/>
    <property type="match status" value="1"/>
</dbReference>
<keyword evidence="9" id="KW-0378">Hydrolase</keyword>
<protein>
    <recommendedName>
        <fullName evidence="4">protein-tyrosine-phosphatase</fullName>
        <ecNumber evidence="4">3.1.3.48</ecNumber>
    </recommendedName>
</protein>
<dbReference type="GO" id="GO:0140013">
    <property type="term" value="P:meiotic nuclear division"/>
    <property type="evidence" value="ECO:0007669"/>
    <property type="project" value="EnsemblFungi"/>
</dbReference>
<organism evidence="17 18">
    <name type="scientific">Phaeomoniella chlamydospora</name>
    <name type="common">Phaeoacremonium chlamydosporum</name>
    <dbReference type="NCBI Taxonomy" id="158046"/>
    <lineage>
        <taxon>Eukaryota</taxon>
        <taxon>Fungi</taxon>
        <taxon>Dikarya</taxon>
        <taxon>Ascomycota</taxon>
        <taxon>Pezizomycotina</taxon>
        <taxon>Eurotiomycetes</taxon>
        <taxon>Chaetothyriomycetidae</taxon>
        <taxon>Phaeomoniellales</taxon>
        <taxon>Phaeomoniellaceae</taxon>
        <taxon>Phaeomoniella</taxon>
    </lineage>
</organism>
<evidence type="ECO:0000256" key="13">
    <source>
        <dbReference type="ARBA" id="ARBA00023306"/>
    </source>
</evidence>
<evidence type="ECO:0000256" key="11">
    <source>
        <dbReference type="ARBA" id="ARBA00023242"/>
    </source>
</evidence>
<dbReference type="GO" id="GO:0140602">
    <property type="term" value="C:nucleolar peripheral inclusion body"/>
    <property type="evidence" value="ECO:0007669"/>
    <property type="project" value="EnsemblFungi"/>
</dbReference>
<dbReference type="InterPro" id="IPR029021">
    <property type="entry name" value="Prot-tyrosine_phosphatase-like"/>
</dbReference>
<dbReference type="GO" id="GO:0005654">
    <property type="term" value="C:nucleoplasm"/>
    <property type="evidence" value="ECO:0007669"/>
    <property type="project" value="EnsemblFungi"/>
</dbReference>
<keyword evidence="13" id="KW-0131">Cell cycle</keyword>
<dbReference type="GO" id="GO:0016479">
    <property type="term" value="P:negative regulation of transcription by RNA polymerase I"/>
    <property type="evidence" value="ECO:0007669"/>
    <property type="project" value="EnsemblFungi"/>
</dbReference>
<name>A0A0G2GCR6_PHACM</name>
<dbReference type="InterPro" id="IPR016130">
    <property type="entry name" value="Tyr_Pase_AS"/>
</dbReference>
<dbReference type="AlphaFoldDB" id="A0A0G2GCR6"/>
<evidence type="ECO:0000313" key="18">
    <source>
        <dbReference type="Proteomes" id="UP000053317"/>
    </source>
</evidence>
<dbReference type="GO" id="GO:0006974">
    <property type="term" value="P:DNA damage response"/>
    <property type="evidence" value="ECO:0007669"/>
    <property type="project" value="EnsemblFungi"/>
</dbReference>
<dbReference type="Gene3D" id="3.90.190.10">
    <property type="entry name" value="Protein tyrosine phosphatase superfamily"/>
    <property type="match status" value="2"/>
</dbReference>
<dbReference type="PROSITE" id="PS50056">
    <property type="entry name" value="TYR_PHOSPHATASE_2"/>
    <property type="match status" value="1"/>
</dbReference>
<dbReference type="PROSITE" id="PS50054">
    <property type="entry name" value="TYR_PHOSPHATASE_DUAL"/>
    <property type="match status" value="1"/>
</dbReference>
<dbReference type="GO" id="GO:0071958">
    <property type="term" value="C:new mitotic spindle pole body"/>
    <property type="evidence" value="ECO:0007669"/>
    <property type="project" value="EnsemblFungi"/>
</dbReference>
<evidence type="ECO:0000256" key="1">
    <source>
        <dbReference type="ARBA" id="ARBA00004123"/>
    </source>
</evidence>
<evidence type="ECO:0000259" key="16">
    <source>
        <dbReference type="PROSITE" id="PS50056"/>
    </source>
</evidence>
<feature type="region of interest" description="Disordered" evidence="14">
    <location>
        <begin position="398"/>
        <end position="519"/>
    </location>
</feature>
<feature type="compositionally biased region" description="Basic and acidic residues" evidence="14">
    <location>
        <begin position="615"/>
        <end position="629"/>
    </location>
</feature>
<dbReference type="InterPro" id="IPR003595">
    <property type="entry name" value="Tyr_Pase_cat"/>
</dbReference>
<reference evidence="17 18" key="1">
    <citation type="submission" date="2015-05" db="EMBL/GenBank/DDBJ databases">
        <title>Distinctive expansion of gene families associated with plant cell wall degradation and secondary metabolism in the genomes of grapevine trunk pathogens.</title>
        <authorList>
            <person name="Lawrence D.P."/>
            <person name="Travadon R."/>
            <person name="Rolshausen P.E."/>
            <person name="Baumgartner K."/>
        </authorList>
    </citation>
    <scope>NUCLEOTIDE SEQUENCE [LARGE SCALE GENOMIC DNA]</scope>
    <source>
        <strain evidence="17">UCRPC4</strain>
    </source>
</reference>
<feature type="compositionally biased region" description="Polar residues" evidence="14">
    <location>
        <begin position="443"/>
        <end position="456"/>
    </location>
</feature>
<keyword evidence="5" id="KW-0963">Cytoplasm</keyword>
<dbReference type="InterPro" id="IPR000340">
    <property type="entry name" value="Dual-sp_phosphatase_cat-dom"/>
</dbReference>
<dbReference type="FunFam" id="3.90.190.10:FF:000038">
    <property type="entry name" value="Tyrosine-protein phosphatase CDC14"/>
    <property type="match status" value="1"/>
</dbReference>
<evidence type="ECO:0000256" key="4">
    <source>
        <dbReference type="ARBA" id="ARBA00013064"/>
    </source>
</evidence>
<dbReference type="PROSITE" id="PS00383">
    <property type="entry name" value="TYR_PHOSPHATASE_1"/>
    <property type="match status" value="1"/>
</dbReference>
<dbReference type="Pfam" id="PF14671">
    <property type="entry name" value="DSPn"/>
    <property type="match status" value="1"/>
</dbReference>
<dbReference type="GO" id="GO:0004725">
    <property type="term" value="F:protein tyrosine phosphatase activity"/>
    <property type="evidence" value="ECO:0007669"/>
    <property type="project" value="UniProtKB-EC"/>
</dbReference>
<evidence type="ECO:0000313" key="17">
    <source>
        <dbReference type="EMBL" id="KKY21428.1"/>
    </source>
</evidence>
<comment type="subcellular location">
    <subcellularLocation>
        <location evidence="2">Cytoplasm</location>
    </subcellularLocation>
    <subcellularLocation>
        <location evidence="1">Nucleus</location>
    </subcellularLocation>
</comment>
<evidence type="ECO:0000256" key="12">
    <source>
        <dbReference type="ARBA" id="ARBA00023254"/>
    </source>
</evidence>
<dbReference type="GO" id="GO:0140429">
    <property type="term" value="P:positive regulation of mitotic sister chromatid biorientation"/>
    <property type="evidence" value="ECO:0007669"/>
    <property type="project" value="EnsemblFungi"/>
</dbReference>
<feature type="compositionally biased region" description="Polar residues" evidence="14">
    <location>
        <begin position="501"/>
        <end position="514"/>
    </location>
</feature>
<gene>
    <name evidence="17" type="ORF">UCRPC4_g03691</name>
</gene>
<dbReference type="Proteomes" id="UP000053317">
    <property type="component" value="Unassembled WGS sequence"/>
</dbReference>
<sequence>MAPPQPTSYGQVIEYIKDRLYLASYTQPPNESTPFPYPVETKRSPHKGSSKLQHGPVPTNVVRPAPVYFTIDDTLLYNAFHADFGPLHIGHLYRFAVHFHEILGDPANSDRAVVFWSRADARSRANAACLIACYMVLIQSWPPHLALAPIAQADPPYMPFRDAGYSQADFVLNIQDVVYGVWKAKEENLVGLKEFNLEEYEKYERVDMGDFNWISPQFLAFASPQCQPVTPISPSDPQYARLPTTIPEVANCNDLPAPFKNVLSHFVQRNIGLVVRLNSELYCPTYFTALDITHIDMIFEDGTCPPLSLVRKFIRLAHDMISKRKGIAVHCKAGLGRTGCLIGAYLIYRHGFTANEIIAFMRFMRPGMVVGPQQHWLHLNQGQFREWWLEDQIKQKLRETNPITPRKASTKTPSRLMSNGPTSTPPNGRRSASRAALGEIDGNDSSSTVNMSNYQDENLPVPTPGQPRKTHRMDARHHPYARSTSAGLALAEKSERPDTEVVSTRSHRQSANGSESEEEYTLRMLAHRRSQSRSPARVDKGRSVSYTTTTTTVTANYDGEINIFDDGSGLSVDSMAENQIWDEVARESMNASTHSRPRTPSSKSGNGNSVLGMRKTRESPRRSAGEDKGKVRKTSGRVGSASGGPVPVSGRVK</sequence>
<evidence type="ECO:0000256" key="10">
    <source>
        <dbReference type="ARBA" id="ARBA00022912"/>
    </source>
</evidence>
<dbReference type="SUPFAM" id="SSF52799">
    <property type="entry name" value="(Phosphotyrosine protein) phosphatases II"/>
    <property type="match status" value="2"/>
</dbReference>
<comment type="caution">
    <text evidence="17">The sequence shown here is derived from an EMBL/GenBank/DDBJ whole genome shotgun (WGS) entry which is preliminary data.</text>
</comment>
<feature type="region of interest" description="Disordered" evidence="14">
    <location>
        <begin position="583"/>
        <end position="653"/>
    </location>
</feature>
<evidence type="ECO:0000256" key="2">
    <source>
        <dbReference type="ARBA" id="ARBA00004496"/>
    </source>
</evidence>
<dbReference type="InterPro" id="IPR050561">
    <property type="entry name" value="PTP"/>
</dbReference>
<evidence type="ECO:0000256" key="8">
    <source>
        <dbReference type="ARBA" id="ARBA00022776"/>
    </source>
</evidence>
<keyword evidence="6" id="KW-0597">Phosphoprotein</keyword>
<dbReference type="GO" id="GO:0031031">
    <property type="term" value="P:positive regulation of septation initiation signaling"/>
    <property type="evidence" value="ECO:0007669"/>
    <property type="project" value="EnsemblFungi"/>
</dbReference>
<evidence type="ECO:0000256" key="9">
    <source>
        <dbReference type="ARBA" id="ARBA00022801"/>
    </source>
</evidence>
<dbReference type="GO" id="GO:0120105">
    <property type="term" value="C:mitotic actomyosin contractile ring, intermediate layer"/>
    <property type="evidence" value="ECO:0007669"/>
    <property type="project" value="EnsemblFungi"/>
</dbReference>
<dbReference type="GO" id="GO:0004722">
    <property type="term" value="F:protein serine/threonine phosphatase activity"/>
    <property type="evidence" value="ECO:0007669"/>
    <property type="project" value="EnsemblFungi"/>
</dbReference>
<evidence type="ECO:0000256" key="6">
    <source>
        <dbReference type="ARBA" id="ARBA00022553"/>
    </source>
</evidence>
<feature type="compositionally biased region" description="Polar residues" evidence="14">
    <location>
        <begin position="410"/>
        <end position="426"/>
    </location>
</feature>
<evidence type="ECO:0000259" key="15">
    <source>
        <dbReference type="PROSITE" id="PS50054"/>
    </source>
</evidence>
<dbReference type="EMBL" id="LCWF01000085">
    <property type="protein sequence ID" value="KKY21428.1"/>
    <property type="molecule type" value="Genomic_DNA"/>
</dbReference>
<evidence type="ECO:0000256" key="5">
    <source>
        <dbReference type="ARBA" id="ARBA00022490"/>
    </source>
</evidence>
<dbReference type="GO" id="GO:1903501">
    <property type="term" value="P:positive regulation of mitotic actomyosin contractile ring assembly"/>
    <property type="evidence" value="ECO:0007669"/>
    <property type="project" value="EnsemblFungi"/>
</dbReference>
<dbReference type="GO" id="GO:0030869">
    <property type="term" value="C:RENT complex"/>
    <property type="evidence" value="ECO:0007669"/>
    <property type="project" value="EnsemblFungi"/>
</dbReference>
<evidence type="ECO:0000256" key="7">
    <source>
        <dbReference type="ARBA" id="ARBA00022618"/>
    </source>
</evidence>
<proteinExistence type="inferred from homology"/>
<dbReference type="GO" id="GO:0031536">
    <property type="term" value="P:positive regulation of exit from mitosis"/>
    <property type="evidence" value="ECO:0007669"/>
    <property type="project" value="EnsemblFungi"/>
</dbReference>
<dbReference type="InterPro" id="IPR029260">
    <property type="entry name" value="DSPn"/>
</dbReference>
<dbReference type="SMART" id="SM00195">
    <property type="entry name" value="DSPc"/>
    <property type="match status" value="1"/>
</dbReference>
<dbReference type="PANTHER" id="PTHR23339">
    <property type="entry name" value="TYROSINE SPECIFIC PROTEIN PHOSPHATASE AND DUAL SPECIFICITY PROTEIN PHOSPHATASE"/>
    <property type="match status" value="1"/>
</dbReference>
<reference evidence="17 18" key="2">
    <citation type="submission" date="2015-05" db="EMBL/GenBank/DDBJ databases">
        <authorList>
            <person name="Morales-Cruz A."/>
            <person name="Amrine K.C."/>
            <person name="Cantu D."/>
        </authorList>
    </citation>
    <scope>NUCLEOTIDE SEQUENCE [LARGE SCALE GENOMIC DNA]</scope>
    <source>
        <strain evidence="17">UCRPC4</strain>
    </source>
</reference>
<evidence type="ECO:0000256" key="14">
    <source>
        <dbReference type="SAM" id="MobiDB-lite"/>
    </source>
</evidence>
<keyword evidence="10" id="KW-0904">Protein phosphatase</keyword>
<keyword evidence="7" id="KW-0132">Cell division</keyword>
<keyword evidence="12" id="KW-0469">Meiosis</keyword>
<dbReference type="GO" id="GO:0000422">
    <property type="term" value="P:autophagy of mitochondrion"/>
    <property type="evidence" value="ECO:0007669"/>
    <property type="project" value="EnsemblFungi"/>
</dbReference>
<dbReference type="GO" id="GO:0000776">
    <property type="term" value="C:kinetochore"/>
    <property type="evidence" value="ECO:0007669"/>
    <property type="project" value="EnsemblFungi"/>
</dbReference>
<dbReference type="EC" id="3.1.3.48" evidence="4"/>
<evidence type="ECO:0000256" key="3">
    <source>
        <dbReference type="ARBA" id="ARBA00007315"/>
    </source>
</evidence>
<dbReference type="Pfam" id="PF00782">
    <property type="entry name" value="DSPc"/>
    <property type="match status" value="1"/>
</dbReference>
<feature type="compositionally biased region" description="Polar residues" evidence="14">
    <location>
        <begin position="589"/>
        <end position="609"/>
    </location>
</feature>
<dbReference type="GO" id="GO:1990023">
    <property type="term" value="C:mitotic spindle midzone"/>
    <property type="evidence" value="ECO:0007669"/>
    <property type="project" value="EnsemblFungi"/>
</dbReference>
<dbReference type="InterPro" id="IPR020422">
    <property type="entry name" value="TYR_PHOSPHATASE_DUAL_dom"/>
</dbReference>
<comment type="similarity">
    <text evidence="3">Belongs to the protein-tyrosine phosphatase family. Non-receptor class CDC14 subfamily.</text>
</comment>
<feature type="domain" description="Tyrosine-protein phosphatase" evidence="15">
    <location>
        <begin position="238"/>
        <end position="390"/>
    </location>
</feature>